<organism evidence="2 3">
    <name type="scientific">Colletotrichum fioriniae PJ7</name>
    <dbReference type="NCBI Taxonomy" id="1445577"/>
    <lineage>
        <taxon>Eukaryota</taxon>
        <taxon>Fungi</taxon>
        <taxon>Dikarya</taxon>
        <taxon>Ascomycota</taxon>
        <taxon>Pezizomycotina</taxon>
        <taxon>Sordariomycetes</taxon>
        <taxon>Hypocreomycetidae</taxon>
        <taxon>Glomerellales</taxon>
        <taxon>Glomerellaceae</taxon>
        <taxon>Colletotrichum</taxon>
        <taxon>Colletotrichum acutatum species complex</taxon>
    </lineage>
</organism>
<dbReference type="AlphaFoldDB" id="A0A010QZS4"/>
<dbReference type="OrthoDB" id="3493401at2759"/>
<dbReference type="KEGG" id="cfj:CFIO01_00544"/>
<dbReference type="HOGENOM" id="CLU_2426872_0_0_1"/>
<dbReference type="EMBL" id="JARH01000341">
    <property type="protein sequence ID" value="EXF82030.1"/>
    <property type="molecule type" value="Genomic_DNA"/>
</dbReference>
<sequence>MPGNAKATNGSVIGWRLCDGSSLAKADFSDLFAVIGNANGGKASKGQGTFNISDLRARLLRGASARKTAGTVLSSTTYNPFQVQVPYMPDD</sequence>
<dbReference type="Gene3D" id="3.90.1340.10">
    <property type="entry name" value="Phage tail collar domain"/>
    <property type="match status" value="1"/>
</dbReference>
<dbReference type="SUPFAM" id="SSF88874">
    <property type="entry name" value="Receptor-binding domain of short tail fibre protein gp12"/>
    <property type="match status" value="1"/>
</dbReference>
<dbReference type="InterPro" id="IPR037053">
    <property type="entry name" value="Phage_tail_collar_dom_sf"/>
</dbReference>
<gene>
    <name evidence="2" type="ORF">CFIO01_00544</name>
</gene>
<evidence type="ECO:0000313" key="3">
    <source>
        <dbReference type="Proteomes" id="UP000020467"/>
    </source>
</evidence>
<comment type="caution">
    <text evidence="2">The sequence shown here is derived from an EMBL/GenBank/DDBJ whole genome shotgun (WGS) entry which is preliminary data.</text>
</comment>
<accession>A0A010QZS4</accession>
<dbReference type="Proteomes" id="UP000020467">
    <property type="component" value="Unassembled WGS sequence"/>
</dbReference>
<keyword evidence="3" id="KW-1185">Reference proteome</keyword>
<evidence type="ECO:0000313" key="2">
    <source>
        <dbReference type="EMBL" id="EXF82030.1"/>
    </source>
</evidence>
<proteinExistence type="predicted"/>
<dbReference type="InterPro" id="IPR011083">
    <property type="entry name" value="Phage_tail_collar_dom"/>
</dbReference>
<protein>
    <recommendedName>
        <fullName evidence="1">Phage tail collar domain-containing protein</fullName>
    </recommendedName>
</protein>
<evidence type="ECO:0000259" key="1">
    <source>
        <dbReference type="Pfam" id="PF07484"/>
    </source>
</evidence>
<feature type="domain" description="Phage tail collar" evidence="1">
    <location>
        <begin position="13"/>
        <end position="59"/>
    </location>
</feature>
<name>A0A010QZS4_9PEZI</name>
<dbReference type="Pfam" id="PF07484">
    <property type="entry name" value="Collar"/>
    <property type="match status" value="1"/>
</dbReference>
<reference evidence="2 3" key="1">
    <citation type="submission" date="2014-02" db="EMBL/GenBank/DDBJ databases">
        <title>The genome sequence of Colletotrichum fioriniae PJ7.</title>
        <authorList>
            <person name="Baroncelli R."/>
            <person name="Thon M.R."/>
        </authorList>
    </citation>
    <scope>NUCLEOTIDE SEQUENCE [LARGE SCALE GENOMIC DNA]</scope>
    <source>
        <strain evidence="2 3">PJ7</strain>
    </source>
</reference>